<dbReference type="Pfam" id="PF00691">
    <property type="entry name" value="OmpA"/>
    <property type="match status" value="1"/>
</dbReference>
<keyword evidence="12" id="KW-1185">Reference proteome</keyword>
<evidence type="ECO:0000256" key="1">
    <source>
        <dbReference type="ARBA" id="ARBA00004162"/>
    </source>
</evidence>
<dbReference type="InterPro" id="IPR050330">
    <property type="entry name" value="Bact_OuterMem_StrucFunc"/>
</dbReference>
<evidence type="ECO:0000313" key="12">
    <source>
        <dbReference type="Proteomes" id="UP001597343"/>
    </source>
</evidence>
<evidence type="ECO:0000256" key="2">
    <source>
        <dbReference type="ARBA" id="ARBA00008914"/>
    </source>
</evidence>
<evidence type="ECO:0000313" key="11">
    <source>
        <dbReference type="EMBL" id="MFD2171986.1"/>
    </source>
</evidence>
<evidence type="ECO:0000256" key="5">
    <source>
        <dbReference type="ARBA" id="ARBA00022989"/>
    </source>
</evidence>
<keyword evidence="11" id="KW-0966">Cell projection</keyword>
<keyword evidence="6 7" id="KW-0472">Membrane</keyword>
<dbReference type="PANTHER" id="PTHR30329:SF21">
    <property type="entry name" value="LIPOPROTEIN YIAD-RELATED"/>
    <property type="match status" value="1"/>
</dbReference>
<feature type="compositionally biased region" description="Basic and acidic residues" evidence="8">
    <location>
        <begin position="77"/>
        <end position="100"/>
    </location>
</feature>
<reference evidence="12" key="1">
    <citation type="journal article" date="2019" name="Int. J. Syst. Evol. Microbiol.">
        <title>The Global Catalogue of Microorganisms (GCM) 10K type strain sequencing project: providing services to taxonomists for standard genome sequencing and annotation.</title>
        <authorList>
            <consortium name="The Broad Institute Genomics Platform"/>
            <consortium name="The Broad Institute Genome Sequencing Center for Infectious Disease"/>
            <person name="Wu L."/>
            <person name="Ma J."/>
        </authorList>
    </citation>
    <scope>NUCLEOTIDE SEQUENCE [LARGE SCALE GENOMIC DNA]</scope>
    <source>
        <strain evidence="12">CGMCC 1.13574</strain>
    </source>
</reference>
<dbReference type="EMBL" id="JBHUIO010000011">
    <property type="protein sequence ID" value="MFD2171986.1"/>
    <property type="molecule type" value="Genomic_DNA"/>
</dbReference>
<evidence type="ECO:0000256" key="3">
    <source>
        <dbReference type="ARBA" id="ARBA00022475"/>
    </source>
</evidence>
<evidence type="ECO:0000256" key="4">
    <source>
        <dbReference type="ARBA" id="ARBA00022692"/>
    </source>
</evidence>
<comment type="similarity">
    <text evidence="2">Belongs to the MotB family.</text>
</comment>
<gene>
    <name evidence="11" type="ORF">ACFSOY_18640</name>
</gene>
<dbReference type="PROSITE" id="PS51123">
    <property type="entry name" value="OMPA_2"/>
    <property type="match status" value="1"/>
</dbReference>
<dbReference type="Gene3D" id="3.30.1330.60">
    <property type="entry name" value="OmpA-like domain"/>
    <property type="match status" value="1"/>
</dbReference>
<dbReference type="InterPro" id="IPR006665">
    <property type="entry name" value="OmpA-like"/>
</dbReference>
<keyword evidence="11" id="KW-0969">Cilium</keyword>
<organism evidence="11 12">
    <name type="scientific">Tumebacillus lipolyticus</name>
    <dbReference type="NCBI Taxonomy" id="1280370"/>
    <lineage>
        <taxon>Bacteria</taxon>
        <taxon>Bacillati</taxon>
        <taxon>Bacillota</taxon>
        <taxon>Bacilli</taxon>
        <taxon>Bacillales</taxon>
        <taxon>Alicyclobacillaceae</taxon>
        <taxon>Tumebacillus</taxon>
    </lineage>
</organism>
<comment type="caution">
    <text evidence="11">The sequence shown here is derived from an EMBL/GenBank/DDBJ whole genome shotgun (WGS) entry which is preliminary data.</text>
</comment>
<dbReference type="PANTHER" id="PTHR30329">
    <property type="entry name" value="STATOR ELEMENT OF FLAGELLAR MOTOR COMPLEX"/>
    <property type="match status" value="1"/>
</dbReference>
<dbReference type="SUPFAM" id="SSF103088">
    <property type="entry name" value="OmpA-like"/>
    <property type="match status" value="1"/>
</dbReference>
<keyword evidence="3" id="KW-1003">Cell membrane</keyword>
<dbReference type="Proteomes" id="UP001597343">
    <property type="component" value="Unassembled WGS sequence"/>
</dbReference>
<accession>A0ABW5A349</accession>
<sequence length="266" mass="29861">MSRRRKKGGGHENHERWLITYADLITLLMIFFVVMYAMSAVDQSKFDSLSISLNKALHPSNQIQIDSMGNSGIISKKTKEGEKESKEENKTAGELKQEQEQQRLEDLKKKVENFIRENNLGGQINVLDTERGVQITLNDAALFASGSADLKVEAQRILGGMAPFLRIVPNRVSVEGHTDNVPINNSRFPSNWELSAVRAINVLHDLEREGVPAARMFATGYADTMPLKSNDTVENRAANRRVNLIVLRQYKAESIAPFDKDKVIQP</sequence>
<dbReference type="InterPro" id="IPR036737">
    <property type="entry name" value="OmpA-like_sf"/>
</dbReference>
<evidence type="ECO:0000259" key="10">
    <source>
        <dbReference type="PROSITE" id="PS51123"/>
    </source>
</evidence>
<protein>
    <submittedName>
        <fullName evidence="11">Flagellar motor protein MotB</fullName>
    </submittedName>
</protein>
<keyword evidence="5 9" id="KW-1133">Transmembrane helix</keyword>
<feature type="region of interest" description="Disordered" evidence="8">
    <location>
        <begin position="67"/>
        <end position="100"/>
    </location>
</feature>
<dbReference type="CDD" id="cd07185">
    <property type="entry name" value="OmpA_C-like"/>
    <property type="match status" value="1"/>
</dbReference>
<evidence type="ECO:0000256" key="8">
    <source>
        <dbReference type="SAM" id="MobiDB-lite"/>
    </source>
</evidence>
<keyword evidence="4 9" id="KW-0812">Transmembrane</keyword>
<feature type="domain" description="OmpA-like" evidence="10">
    <location>
        <begin position="130"/>
        <end position="250"/>
    </location>
</feature>
<comment type="subcellular location">
    <subcellularLocation>
        <location evidence="1">Cell membrane</location>
        <topology evidence="1">Single-pass membrane protein</topology>
    </subcellularLocation>
</comment>
<dbReference type="InterPro" id="IPR025713">
    <property type="entry name" value="MotB-like_N_dom"/>
</dbReference>
<keyword evidence="11" id="KW-0282">Flagellum</keyword>
<evidence type="ECO:0000256" key="7">
    <source>
        <dbReference type="PROSITE-ProRule" id="PRU00473"/>
    </source>
</evidence>
<evidence type="ECO:0000256" key="6">
    <source>
        <dbReference type="ARBA" id="ARBA00023136"/>
    </source>
</evidence>
<feature type="transmembrane region" description="Helical" evidence="9">
    <location>
        <begin position="21"/>
        <end position="41"/>
    </location>
</feature>
<dbReference type="RefSeq" id="WP_386049258.1">
    <property type="nucleotide sequence ID" value="NZ_JBHUIO010000011.1"/>
</dbReference>
<name>A0ABW5A349_9BACL</name>
<proteinExistence type="inferred from homology"/>
<evidence type="ECO:0000256" key="9">
    <source>
        <dbReference type="SAM" id="Phobius"/>
    </source>
</evidence>
<dbReference type="Pfam" id="PF13677">
    <property type="entry name" value="MotB_plug"/>
    <property type="match status" value="1"/>
</dbReference>